<dbReference type="Pfam" id="PF00535">
    <property type="entry name" value="Glycos_transf_2"/>
    <property type="match status" value="1"/>
</dbReference>
<accession>A0A5C5ZM69</accession>
<sequence length="287" mass="33086">MSNQPLTDPPSLLLITWNRHAYAAPTIARLLEDPSDFRLYLWDNDSRDGVRDLITGLQDPRIVERHLHHENVGQFEPWRWFLEASSGDVLGKIDDDVLLPAGWTQQFTPLLREDDRAGMLGCWIFMPEDWDASAADQNSVEVAGNAVLRMTSIAGHSFLAQRDTLERYTYTEARGHGLPVDRIQMSLDGYVSGVPLPPQFAHNMDDPRSPHFHREHGAMGQSSLTARCLELGDEKRFGEWIAGDASFRLRTPYEAQMRRLERRRRLDDRTGLRARIERKLLRMTRKW</sequence>
<comment type="caution">
    <text evidence="2">The sequence shown here is derived from an EMBL/GenBank/DDBJ whole genome shotgun (WGS) entry which is preliminary data.</text>
</comment>
<proteinExistence type="predicted"/>
<dbReference type="InterPro" id="IPR029044">
    <property type="entry name" value="Nucleotide-diphossugar_trans"/>
</dbReference>
<name>A0A5C5ZM69_9BACT</name>
<evidence type="ECO:0000259" key="1">
    <source>
        <dbReference type="Pfam" id="PF00535"/>
    </source>
</evidence>
<dbReference type="Proteomes" id="UP000315440">
    <property type="component" value="Unassembled WGS sequence"/>
</dbReference>
<evidence type="ECO:0000313" key="2">
    <source>
        <dbReference type="EMBL" id="TWT87533.1"/>
    </source>
</evidence>
<dbReference type="GO" id="GO:0016740">
    <property type="term" value="F:transferase activity"/>
    <property type="evidence" value="ECO:0007669"/>
    <property type="project" value="UniProtKB-KW"/>
</dbReference>
<dbReference type="SUPFAM" id="SSF53448">
    <property type="entry name" value="Nucleotide-diphospho-sugar transferases"/>
    <property type="match status" value="1"/>
</dbReference>
<dbReference type="EMBL" id="SJPQ01000003">
    <property type="protein sequence ID" value="TWT87533.1"/>
    <property type="molecule type" value="Genomic_DNA"/>
</dbReference>
<feature type="domain" description="Glycosyltransferase 2-like" evidence="1">
    <location>
        <begin position="11"/>
        <end position="131"/>
    </location>
</feature>
<gene>
    <name evidence="2" type="ORF">Mal64_30740</name>
</gene>
<organism evidence="2 3">
    <name type="scientific">Pseudobythopirellula maris</name>
    <dbReference type="NCBI Taxonomy" id="2527991"/>
    <lineage>
        <taxon>Bacteria</taxon>
        <taxon>Pseudomonadati</taxon>
        <taxon>Planctomycetota</taxon>
        <taxon>Planctomycetia</taxon>
        <taxon>Pirellulales</taxon>
        <taxon>Lacipirellulaceae</taxon>
        <taxon>Pseudobythopirellula</taxon>
    </lineage>
</organism>
<dbReference type="InterPro" id="IPR001173">
    <property type="entry name" value="Glyco_trans_2-like"/>
</dbReference>
<keyword evidence="3" id="KW-1185">Reference proteome</keyword>
<dbReference type="CDD" id="cd00761">
    <property type="entry name" value="Glyco_tranf_GTA_type"/>
    <property type="match status" value="1"/>
</dbReference>
<dbReference type="OrthoDB" id="549701at2"/>
<dbReference type="RefSeq" id="WP_146401753.1">
    <property type="nucleotide sequence ID" value="NZ_SJPQ01000003.1"/>
</dbReference>
<reference evidence="2 3" key="1">
    <citation type="submission" date="2019-02" db="EMBL/GenBank/DDBJ databases">
        <title>Deep-cultivation of Planctomycetes and their phenomic and genomic characterization uncovers novel biology.</title>
        <authorList>
            <person name="Wiegand S."/>
            <person name="Jogler M."/>
            <person name="Boedeker C."/>
            <person name="Pinto D."/>
            <person name="Vollmers J."/>
            <person name="Rivas-Marin E."/>
            <person name="Kohn T."/>
            <person name="Peeters S.H."/>
            <person name="Heuer A."/>
            <person name="Rast P."/>
            <person name="Oberbeckmann S."/>
            <person name="Bunk B."/>
            <person name="Jeske O."/>
            <person name="Meyerdierks A."/>
            <person name="Storesund J.E."/>
            <person name="Kallscheuer N."/>
            <person name="Luecker S."/>
            <person name="Lage O.M."/>
            <person name="Pohl T."/>
            <person name="Merkel B.J."/>
            <person name="Hornburger P."/>
            <person name="Mueller R.-W."/>
            <person name="Bruemmer F."/>
            <person name="Labrenz M."/>
            <person name="Spormann A.M."/>
            <person name="Op Den Camp H."/>
            <person name="Overmann J."/>
            <person name="Amann R."/>
            <person name="Jetten M.S.M."/>
            <person name="Mascher T."/>
            <person name="Medema M.H."/>
            <person name="Devos D.P."/>
            <person name="Kaster A.-K."/>
            <person name="Ovreas L."/>
            <person name="Rohde M."/>
            <person name="Galperin M.Y."/>
            <person name="Jogler C."/>
        </authorList>
    </citation>
    <scope>NUCLEOTIDE SEQUENCE [LARGE SCALE GENOMIC DNA]</scope>
    <source>
        <strain evidence="2 3">Mal64</strain>
    </source>
</reference>
<keyword evidence="2" id="KW-0808">Transferase</keyword>
<dbReference type="AlphaFoldDB" id="A0A5C5ZM69"/>
<evidence type="ECO:0000313" key="3">
    <source>
        <dbReference type="Proteomes" id="UP000315440"/>
    </source>
</evidence>
<protein>
    <submittedName>
        <fullName evidence="2">Glycosyl transferase family 2</fullName>
    </submittedName>
</protein>
<dbReference type="Gene3D" id="3.90.550.10">
    <property type="entry name" value="Spore Coat Polysaccharide Biosynthesis Protein SpsA, Chain A"/>
    <property type="match status" value="1"/>
</dbReference>